<reference evidence="1 2" key="1">
    <citation type="submission" date="2022-12" db="EMBL/GenBank/DDBJ databases">
        <title>Chromosome-level genome assembly of true bugs.</title>
        <authorList>
            <person name="Ma L."/>
            <person name="Li H."/>
        </authorList>
    </citation>
    <scope>NUCLEOTIDE SEQUENCE [LARGE SCALE GENOMIC DNA]</scope>
    <source>
        <strain evidence="1">Lab_2022b</strain>
    </source>
</reference>
<dbReference type="InterPro" id="IPR006631">
    <property type="entry name" value="DM4_12"/>
</dbReference>
<proteinExistence type="predicted"/>
<dbReference type="Pfam" id="PF07841">
    <property type="entry name" value="DM4_12"/>
    <property type="match status" value="1"/>
</dbReference>
<comment type="caution">
    <text evidence="1">The sequence shown here is derived from an EMBL/GenBank/DDBJ whole genome shotgun (WGS) entry which is preliminary data.</text>
</comment>
<sequence>MEIKAITPDDPDIFTEAVAIATSYDLPNNSMALGVTGNTKHVLARTQRSYVYSRIALILDRLGLSGDECVLRAICEAAQQLDPRSDVLTEIIRVILKFPDQGVTANEPQELWRYLKAYKAGLADLNCPDLYPACRISIIGLALSLRPAR</sequence>
<evidence type="ECO:0000313" key="1">
    <source>
        <dbReference type="EMBL" id="KAK9505889.1"/>
    </source>
</evidence>
<organism evidence="1 2">
    <name type="scientific">Rhynocoris fuscipes</name>
    <dbReference type="NCBI Taxonomy" id="488301"/>
    <lineage>
        <taxon>Eukaryota</taxon>
        <taxon>Metazoa</taxon>
        <taxon>Ecdysozoa</taxon>
        <taxon>Arthropoda</taxon>
        <taxon>Hexapoda</taxon>
        <taxon>Insecta</taxon>
        <taxon>Pterygota</taxon>
        <taxon>Neoptera</taxon>
        <taxon>Paraneoptera</taxon>
        <taxon>Hemiptera</taxon>
        <taxon>Heteroptera</taxon>
        <taxon>Panheteroptera</taxon>
        <taxon>Cimicomorpha</taxon>
        <taxon>Reduviidae</taxon>
        <taxon>Harpactorinae</taxon>
        <taxon>Harpactorini</taxon>
        <taxon>Rhynocoris</taxon>
    </lineage>
</organism>
<dbReference type="PANTHER" id="PTHR21398:SF7">
    <property type="entry name" value="LP19941P"/>
    <property type="match status" value="1"/>
</dbReference>
<dbReference type="PANTHER" id="PTHR21398">
    <property type="entry name" value="AGAP007094-PA"/>
    <property type="match status" value="1"/>
</dbReference>
<accession>A0AAW1D7B1</accession>
<gene>
    <name evidence="1" type="ORF">O3M35_009859</name>
</gene>
<name>A0AAW1D7B1_9HEMI</name>
<keyword evidence="2" id="KW-1185">Reference proteome</keyword>
<dbReference type="Proteomes" id="UP001461498">
    <property type="component" value="Unassembled WGS sequence"/>
</dbReference>
<evidence type="ECO:0000313" key="2">
    <source>
        <dbReference type="Proteomes" id="UP001461498"/>
    </source>
</evidence>
<dbReference type="AlphaFoldDB" id="A0AAW1D7B1"/>
<dbReference type="EMBL" id="JAPXFL010000006">
    <property type="protein sequence ID" value="KAK9505889.1"/>
    <property type="molecule type" value="Genomic_DNA"/>
</dbReference>
<dbReference type="SMART" id="SM00718">
    <property type="entry name" value="DM4_12"/>
    <property type="match status" value="1"/>
</dbReference>
<protein>
    <submittedName>
        <fullName evidence="1">Uncharacterized protein</fullName>
    </submittedName>
</protein>